<gene>
    <name evidence="2" type="ORF">ElyMa_004429700</name>
</gene>
<proteinExistence type="predicted"/>
<name>A0AAV4HD18_9GAST</name>
<keyword evidence="1" id="KW-0472">Membrane</keyword>
<evidence type="ECO:0000256" key="1">
    <source>
        <dbReference type="SAM" id="Phobius"/>
    </source>
</evidence>
<reference evidence="2 3" key="1">
    <citation type="journal article" date="2021" name="Elife">
        <title>Chloroplast acquisition without the gene transfer in kleptoplastic sea slugs, Plakobranchus ocellatus.</title>
        <authorList>
            <person name="Maeda T."/>
            <person name="Takahashi S."/>
            <person name="Yoshida T."/>
            <person name="Shimamura S."/>
            <person name="Takaki Y."/>
            <person name="Nagai Y."/>
            <person name="Toyoda A."/>
            <person name="Suzuki Y."/>
            <person name="Arimoto A."/>
            <person name="Ishii H."/>
            <person name="Satoh N."/>
            <person name="Nishiyama T."/>
            <person name="Hasebe M."/>
            <person name="Maruyama T."/>
            <person name="Minagawa J."/>
            <person name="Obokata J."/>
            <person name="Shigenobu S."/>
        </authorList>
    </citation>
    <scope>NUCLEOTIDE SEQUENCE [LARGE SCALE GENOMIC DNA]</scope>
</reference>
<evidence type="ECO:0000313" key="2">
    <source>
        <dbReference type="EMBL" id="GFR95469.1"/>
    </source>
</evidence>
<protein>
    <submittedName>
        <fullName evidence="2">Uncharacterized protein</fullName>
    </submittedName>
</protein>
<organism evidence="2 3">
    <name type="scientific">Elysia marginata</name>
    <dbReference type="NCBI Taxonomy" id="1093978"/>
    <lineage>
        <taxon>Eukaryota</taxon>
        <taxon>Metazoa</taxon>
        <taxon>Spiralia</taxon>
        <taxon>Lophotrochozoa</taxon>
        <taxon>Mollusca</taxon>
        <taxon>Gastropoda</taxon>
        <taxon>Heterobranchia</taxon>
        <taxon>Euthyneura</taxon>
        <taxon>Panpulmonata</taxon>
        <taxon>Sacoglossa</taxon>
        <taxon>Placobranchoidea</taxon>
        <taxon>Plakobranchidae</taxon>
        <taxon>Elysia</taxon>
    </lineage>
</organism>
<keyword evidence="1" id="KW-0812">Transmembrane</keyword>
<dbReference type="Proteomes" id="UP000762676">
    <property type="component" value="Unassembled WGS sequence"/>
</dbReference>
<keyword evidence="3" id="KW-1185">Reference proteome</keyword>
<accession>A0AAV4HD18</accession>
<dbReference type="AlphaFoldDB" id="A0AAV4HD18"/>
<evidence type="ECO:0000313" key="3">
    <source>
        <dbReference type="Proteomes" id="UP000762676"/>
    </source>
</evidence>
<keyword evidence="1" id="KW-1133">Transmembrane helix</keyword>
<feature type="transmembrane region" description="Helical" evidence="1">
    <location>
        <begin position="51"/>
        <end position="78"/>
    </location>
</feature>
<sequence>MLYMRSSCNKTRFNLTLISVFFVVVFFCSRAKRWYVSVFKSLYLVRFGSSLYVVVVAVVVVVVVVVAAAAAVVVAAVYF</sequence>
<comment type="caution">
    <text evidence="2">The sequence shown here is derived from an EMBL/GenBank/DDBJ whole genome shotgun (WGS) entry which is preliminary data.</text>
</comment>
<dbReference type="EMBL" id="BMAT01008927">
    <property type="protein sequence ID" value="GFR95469.1"/>
    <property type="molecule type" value="Genomic_DNA"/>
</dbReference>